<dbReference type="InterPro" id="IPR011049">
    <property type="entry name" value="Serralysin-like_metalloprot_C"/>
</dbReference>
<feature type="domain" description="Cadherin" evidence="8">
    <location>
        <begin position="843"/>
        <end position="944"/>
    </location>
</feature>
<proteinExistence type="predicted"/>
<dbReference type="InterPro" id="IPR002035">
    <property type="entry name" value="VWF_A"/>
</dbReference>
<dbReference type="PRINTS" id="PR00205">
    <property type="entry name" value="CADHERIN"/>
</dbReference>
<evidence type="ECO:0000256" key="5">
    <source>
        <dbReference type="ARBA" id="ARBA00023180"/>
    </source>
</evidence>
<reference evidence="9 10" key="1">
    <citation type="journal article" date="2008" name="BMC Genomics">
        <title>The genome sequence of the fish pathogen Aliivibrio salmonicida strain LFI1238 shows extensive evidence of gene decay.</title>
        <authorList>
            <person name="Hjerde E."/>
            <person name="Lorentzen M.S."/>
            <person name="Holden M.T."/>
            <person name="Seeger K."/>
            <person name="Paulsen S."/>
            <person name="Bason N."/>
            <person name="Churcher C."/>
            <person name="Harris D."/>
            <person name="Norbertczak H."/>
            <person name="Quail M.A."/>
            <person name="Sanders S."/>
            <person name="Thurston S."/>
            <person name="Parkhill J."/>
            <person name="Willassen N.P."/>
            <person name="Thomson N.R."/>
        </authorList>
    </citation>
    <scope>NUCLEOTIDE SEQUENCE [LARGE SCALE GENOMIC DNA]</scope>
    <source>
        <strain evidence="9 10">LFI1238</strain>
    </source>
</reference>
<evidence type="ECO:0000256" key="3">
    <source>
        <dbReference type="ARBA" id="ARBA00022837"/>
    </source>
</evidence>
<organism evidence="9 10">
    <name type="scientific">Aliivibrio salmonicida (strain LFI1238)</name>
    <name type="common">Vibrio salmonicida (strain LFI1238)</name>
    <dbReference type="NCBI Taxonomy" id="316275"/>
    <lineage>
        <taxon>Bacteria</taxon>
        <taxon>Pseudomonadati</taxon>
        <taxon>Pseudomonadota</taxon>
        <taxon>Gammaproteobacteria</taxon>
        <taxon>Vibrionales</taxon>
        <taxon>Vibrionaceae</taxon>
        <taxon>Aliivibrio</taxon>
    </lineage>
</organism>
<dbReference type="Pfam" id="PF00353">
    <property type="entry name" value="HemolysinCabind"/>
    <property type="match status" value="2"/>
</dbReference>
<evidence type="ECO:0000256" key="4">
    <source>
        <dbReference type="ARBA" id="ARBA00022989"/>
    </source>
</evidence>
<keyword evidence="4" id="KW-1133">Transmembrane helix</keyword>
<dbReference type="SUPFAM" id="SSF53300">
    <property type="entry name" value="vWA-like"/>
    <property type="match status" value="1"/>
</dbReference>
<evidence type="ECO:0000259" key="8">
    <source>
        <dbReference type="PROSITE" id="PS50268"/>
    </source>
</evidence>
<dbReference type="PANTHER" id="PTHR24028">
    <property type="entry name" value="CADHERIN-87A"/>
    <property type="match status" value="1"/>
</dbReference>
<evidence type="ECO:0000313" key="10">
    <source>
        <dbReference type="Proteomes" id="UP000001730"/>
    </source>
</evidence>
<dbReference type="EMBL" id="FM178380">
    <property type="protein sequence ID" value="CAQ80774.1"/>
    <property type="molecule type" value="Genomic_DNA"/>
</dbReference>
<feature type="domain" description="Cadherin" evidence="8">
    <location>
        <begin position="1069"/>
        <end position="1181"/>
    </location>
</feature>
<dbReference type="HOGENOM" id="CLU_225355_0_0_6"/>
<dbReference type="InterPro" id="IPR050174">
    <property type="entry name" value="Protocadherin/Cadherin-CA"/>
</dbReference>
<gene>
    <name evidence="9" type="ordered locus">VSAL_II0020</name>
</gene>
<dbReference type="GO" id="GO:0005886">
    <property type="term" value="C:plasma membrane"/>
    <property type="evidence" value="ECO:0007669"/>
    <property type="project" value="TreeGrafter"/>
</dbReference>
<dbReference type="GO" id="GO:0005509">
    <property type="term" value="F:calcium ion binding"/>
    <property type="evidence" value="ECO:0007669"/>
    <property type="project" value="InterPro"/>
</dbReference>
<feature type="domain" description="Cadherin" evidence="8">
    <location>
        <begin position="1295"/>
        <end position="1399"/>
    </location>
</feature>
<dbReference type="Pfam" id="PF00028">
    <property type="entry name" value="Cadherin"/>
    <property type="match status" value="8"/>
</dbReference>
<keyword evidence="5" id="KW-0325">Glycoprotein</keyword>
<feature type="compositionally biased region" description="Low complexity" evidence="6">
    <location>
        <begin position="90"/>
        <end position="100"/>
    </location>
</feature>
<dbReference type="InterPro" id="IPR002126">
    <property type="entry name" value="Cadherin-like_dom"/>
</dbReference>
<feature type="domain" description="Cadherin" evidence="8">
    <location>
        <begin position="504"/>
        <end position="616"/>
    </location>
</feature>
<dbReference type="GO" id="GO:0007156">
    <property type="term" value="P:homophilic cell adhesion via plasma membrane adhesion molecules"/>
    <property type="evidence" value="ECO:0007669"/>
    <property type="project" value="InterPro"/>
</dbReference>
<evidence type="ECO:0000256" key="2">
    <source>
        <dbReference type="ARBA" id="ARBA00022692"/>
    </source>
</evidence>
<name>B6EQ12_ALISL</name>
<dbReference type="Proteomes" id="UP000001730">
    <property type="component" value="Chromosome 2"/>
</dbReference>
<evidence type="ECO:0000256" key="1">
    <source>
        <dbReference type="ARBA" id="ARBA00004167"/>
    </source>
</evidence>
<keyword evidence="10" id="KW-1185">Reference proteome</keyword>
<sequence length="2890" mass="300510">MDLGNNVMAIKTSTNDKQIIVIDKNGNLKLMTSGETVLPGDVVLEKDSGEVFVNRDDLPKDNNNEIKDILDAIVDGKDPSLVSDSPAAGEESGSSLTTSTEIERVGKSTIAETDFDTSSLEALGLSKTQSLTLLDQYKFYKETGSFDNPINIGNIINQKVGFVVDSNLSDNTISENAAIGDVVNITGLATDPDGDVVSYTLSQDDIDAGLFAIDATTGVVTVIGNLDHDTAPSHSIDIIATSTDGSTSTGSFDITVTDADGTLAGGGDTDNPVGPVTDSNASDNTISENAAIGDVVNISGLATDPDGDAVSYTLSAADIAAGLFAIDATTGVVTVIGNLDHELNDTHSIEIIATSTDGSTSTDSFTINVTDADGTLPGGGDTDNPVGPVTDSNASDNTISENAAIGDVVNITGLATDPDGDMVTYTLSQDDIDAGLFAIDATTGVVTVIGNLDHELNETHSIEIIATSTDGSTSTDSFTINVTDADGTLPGGGDTDNPVGPVTDSNASDNTISENAAIGDVVNITGLATDPDGDTVTYTLSQDDIDAGLFAIDATTGVVTVIGNLDHELNETHSIEIIATSTDGSTSTDSFTINVTDADGTLPGGGDTDNPVGPVTDSNASDNTISENAAIGDVVNITGLATDPDGDTVTYTLSQDDIDAGLFAIDATTGVVTVIGNLDHETAPSHSIEIIATSTDGSTSTDSFTINVTDADGTLPGGGDTDNPVGPVTDSNDSDNTISENAAIGDVVNIIGLATDPDGDAVSYSLSAADIAAGLFAIDATTGVVTVIGNLDHELNDTHSIEIIATSTDGSTNTGSFDITVTDADGTLPGGGDTDNPVGPVTDSNASDNTISENAEIGDVVNITGLATDPDGDAVSYSLSAADIAAGLFAIDATTGVVTVIGNLDHDTAPSHSIDIIATSTDGSTSTGSFTINVTDADGTQPGGGDTDNPVGPVTDSNASDNTISENAAIGDVVNITGLATDPDGDTVTYTLSQDDIDAGLFAIDATTGVVTVIGNLDHDTAPSHSIDIIATSTDGSTSTGSFTINVTDADGTQPGGGDTDNPVGPVTDSNASDNTISENAAIGDVVNITGLATDPDGDVVTYTLSQDDIDAGLFAIDATTGVVTVIGNLDHDTTPSHSIDIIATSTDGSTSTDSFTINVTDAEGTLPGGGDTDNPVGPVTDSNASDNTISENAAIGDVVNITGLATDPDGDAVSYTLSPADIAADLFAIDATTGVVTVIGNLDHELNETHSIEIIATSTDGSTSTDSFTINVTDADGTLPGGGDTDNPVGPVTDSNASDNTISENAAIGDVVNIIGLATDPDGDAVSYSLSPADIAAGLFAIDATTGVVTVIGNLDFETEEQHQIEIIAISTDGSMSTETFTINVSDFDEIAPDAPIITNITDDSIASDYSKVTMNGTGEPGASIMLFDDSGVQLNTTQILVSNDGSWSFDISNVSGIDHNENEIFTVKQMDAAGNISDPSEVVHYYHGDLVTPITESSDDYVLLGSGDDYLTVGSDDNNDYLVSDGGAGTDTAILNFALATANIMLNDDGSITITEMNGDVNTFIEFEEFEFTDGNKSADELFSPEVTIARDEDDIINSDREQITYEIKLPAGAVIGAILSIIVEGNLIETITLDQSHLDSGVINRDLNIVDVTDGSLDVSAEIVYPNQPQGSEFKDTDALDINIDPIATDFELNLINDSSIQFSFEPHVSDTEDDVNQNDGKATTIEIMDLPELGSLYLVDGNTRTEITESTVLTEDSQIEYVLNSTINDDLSFNATDDFAPNYNNGTVTSFTLASGVIVSGGTYSGTRPDTTSTLTADELYYDSATNETGLGVGNSEIDVNSKDYIEVDFTDVGNANTTDVDIREVNIDFGSVFGNYSENSNANAEIHILLFKDGVLVGESPYIFDDETHNVYDGSGEFTANLQLDSGFDQIRVYTVHGEGSTASNSNVTLQGVEVVDAMVSESIPYEVTDSDKGIDSGVITVSTESTDRAMNNAPVVDDIFFRSEGTEDTVIQLNLNDLLISDSDGDDVTLLNITVDPASGSLELLFDGDEVVGATFTPAENKHFDSNAPVEFQVTVTDGYEESTGTAKLIVNAVADEPILSVVFGESTISGPGFDTSNIESIKDFFANGGTLPDIGNVIYNGQIVVGDDGNNLIIGSGGVNNLVGDSVQGTGNDVFVGGVYNDSIYGGTGPLDFGIDAVIYSGNIDEYLITNQGGAHGGGVDHWVITDTLGRDTGYDHTAPEDNGDQLYQIERLVFADAIVELNPDGSYIIIQETETSLDLSASVTDIDGSEYLDEIKISGLPDGAQIIDKNSNEPLGEFKTINGEQVWVIDITGQSTQTINYDNLVVRYPSTETLDIDVSAVAKESSNNSEATTTVNASPSQDIYADQGGETPTTLISLVLDSSGSMDHKPFKSDNSNPDQDKTRMELVLEASIAMLDNVKVQEGSEEVKVQLVDFDDQKHSSQDKDVESLGWFTVQSAIDALNAALVDIAEKDKDEHFYPKGGTDYEEGIYAVMSGYQDTQITNITGETNDVVYFLSDGDNNGGWHGGNSGPKDEWEEFIIGKDVTAIGIVRDPNTTLNGLSNISSKVIYLTDGQLITELPRLRPTIGQVGTLLTAIIGLDAAAVVIDVDKIDILQQIDQNGNVSNSHLIASEDNNQLVIDTEYGDLRIAQDGSYYFQPSASAPEIETGKSIGFEILYTVEDDAGAESEQLVTLNVSPNGEVNAVVTSSFNGSTGDDVIVGTENDDIILGHEGDDVLIGGLGDDILTGGAGEDIFKWIDQGVSSGTDTIKDFSKGEDLIDLTELLSDDVHQNDLTDLLAHITISEDGDDLALAIKDDIGNDHTIIVEGGVNSFGLEDANFSNQSEILTKLLHDQLFKLDDVP</sequence>
<feature type="domain" description="Cadherin" evidence="8">
    <location>
        <begin position="1182"/>
        <end position="1294"/>
    </location>
</feature>
<comment type="subcellular location">
    <subcellularLocation>
        <location evidence="1">Membrane</location>
        <topology evidence="1">Single-pass membrane protein</topology>
    </subcellularLocation>
</comment>
<evidence type="ECO:0000256" key="6">
    <source>
        <dbReference type="SAM" id="MobiDB-lite"/>
    </source>
</evidence>
<keyword evidence="3" id="KW-0106">Calcium</keyword>
<feature type="region of interest" description="Disordered" evidence="6">
    <location>
        <begin position="77"/>
        <end position="103"/>
    </location>
</feature>
<dbReference type="InterPro" id="IPR001343">
    <property type="entry name" value="Hemolysn_Ca-bd"/>
</dbReference>
<evidence type="ECO:0000313" key="9">
    <source>
        <dbReference type="EMBL" id="CAQ80774.1"/>
    </source>
</evidence>
<feature type="domain" description="Cadherin" evidence="8">
    <location>
        <begin position="165"/>
        <end position="277"/>
    </location>
</feature>
<keyword evidence="2" id="KW-0812">Transmembrane</keyword>
<keyword evidence="4" id="KW-0472">Membrane</keyword>
<dbReference type="InterPro" id="IPR006644">
    <property type="entry name" value="Cadg"/>
</dbReference>
<dbReference type="Pfam" id="PF17963">
    <property type="entry name" value="Big_9"/>
    <property type="match status" value="1"/>
</dbReference>
<dbReference type="SUPFAM" id="SSF49313">
    <property type="entry name" value="Cadherin-like"/>
    <property type="match status" value="11"/>
</dbReference>
<dbReference type="SMART" id="SM00736">
    <property type="entry name" value="CADG"/>
    <property type="match status" value="6"/>
</dbReference>
<dbReference type="Gene3D" id="2.60.40.60">
    <property type="entry name" value="Cadherins"/>
    <property type="match status" value="11"/>
</dbReference>
<dbReference type="SUPFAM" id="SSF51120">
    <property type="entry name" value="beta-Roll"/>
    <property type="match status" value="1"/>
</dbReference>
<dbReference type="PANTHER" id="PTHR24028:SF328">
    <property type="entry name" value="CADHERIN-3"/>
    <property type="match status" value="1"/>
</dbReference>
<dbReference type="CDD" id="cd11304">
    <property type="entry name" value="Cadherin_repeat"/>
    <property type="match status" value="11"/>
</dbReference>
<feature type="domain" description="Cadherin" evidence="8">
    <location>
        <begin position="956"/>
        <end position="1057"/>
    </location>
</feature>
<dbReference type="InterPro" id="IPR036465">
    <property type="entry name" value="vWFA_dom_sf"/>
</dbReference>
<feature type="domain" description="VWFA" evidence="7">
    <location>
        <begin position="2403"/>
        <end position="2615"/>
    </location>
</feature>
<accession>B6EQ12</accession>
<feature type="domain" description="Cadherin" evidence="8">
    <location>
        <begin position="391"/>
        <end position="503"/>
    </location>
</feature>
<feature type="domain" description="Cadherin" evidence="8">
    <location>
        <begin position="730"/>
        <end position="842"/>
    </location>
</feature>
<dbReference type="PROSITE" id="PS50234">
    <property type="entry name" value="VWFA"/>
    <property type="match status" value="1"/>
</dbReference>
<evidence type="ECO:0000259" key="7">
    <source>
        <dbReference type="PROSITE" id="PS50234"/>
    </source>
</evidence>
<dbReference type="SMART" id="SM00112">
    <property type="entry name" value="CA"/>
    <property type="match status" value="11"/>
</dbReference>
<dbReference type="eggNOG" id="COG2304">
    <property type="taxonomic scope" value="Bacteria"/>
</dbReference>
<dbReference type="InterPro" id="IPR015919">
    <property type="entry name" value="Cadherin-like_sf"/>
</dbReference>
<dbReference type="PROSITE" id="PS50268">
    <property type="entry name" value="CADHERIN_2"/>
    <property type="match status" value="11"/>
</dbReference>
<feature type="domain" description="Cadherin" evidence="8">
    <location>
        <begin position="617"/>
        <end position="729"/>
    </location>
</feature>
<dbReference type="KEGG" id="vsa:VSAL_II0020"/>
<dbReference type="PROSITE" id="PS00330">
    <property type="entry name" value="HEMOLYSIN_CALCIUM"/>
    <property type="match status" value="2"/>
</dbReference>
<dbReference type="InterPro" id="IPR018511">
    <property type="entry name" value="Hemolysin-typ_Ca-bd_CS"/>
</dbReference>
<feature type="domain" description="Cadherin" evidence="8">
    <location>
        <begin position="278"/>
        <end position="390"/>
    </location>
</feature>
<protein>
    <submittedName>
        <fullName evidence="9">Hemolysin-type calcium-binding protein</fullName>
    </submittedName>
</protein>